<evidence type="ECO:0000313" key="1">
    <source>
        <dbReference type="EMBL" id="GGC56006.1"/>
    </source>
</evidence>
<comment type="caution">
    <text evidence="1">The sequence shown here is derived from an EMBL/GenBank/DDBJ whole genome shotgun (WGS) entry which is preliminary data.</text>
</comment>
<dbReference type="EMBL" id="BMEC01000026">
    <property type="protein sequence ID" value="GGC56006.1"/>
    <property type="molecule type" value="Genomic_DNA"/>
</dbReference>
<organism evidence="1 2">
    <name type="scientific">Marivirga lumbricoides</name>
    <dbReference type="NCBI Taxonomy" id="1046115"/>
    <lineage>
        <taxon>Bacteria</taxon>
        <taxon>Pseudomonadati</taxon>
        <taxon>Bacteroidota</taxon>
        <taxon>Cytophagia</taxon>
        <taxon>Cytophagales</taxon>
        <taxon>Marivirgaceae</taxon>
        <taxon>Marivirga</taxon>
    </lineage>
</organism>
<accession>A0ABQ1N6P1</accession>
<keyword evidence="2" id="KW-1185">Reference proteome</keyword>
<dbReference type="Proteomes" id="UP000636010">
    <property type="component" value="Unassembled WGS sequence"/>
</dbReference>
<proteinExistence type="predicted"/>
<evidence type="ECO:0000313" key="2">
    <source>
        <dbReference type="Proteomes" id="UP000636010"/>
    </source>
</evidence>
<sequence>MNLKFYSLLEFFLQFDRLPSISYYVLYAKSYEPLGAEYYKNIGDHAKNTLDDKLIQDISEQLSANFYAGDKDLYPRHIQGNNILRTQDCEKIELAYISRCSRPGRIGPKIKVLLDKEPINLETRVRCIEYEKHSNFINQYLPISLNLRSIPYNKHLQKISFLDDEESEIILTNL</sequence>
<name>A0ABQ1N6P1_9BACT</name>
<protein>
    <submittedName>
        <fullName evidence="1">Uncharacterized protein</fullName>
    </submittedName>
</protein>
<reference evidence="2" key="1">
    <citation type="journal article" date="2019" name="Int. J. Syst. Evol. Microbiol.">
        <title>The Global Catalogue of Microorganisms (GCM) 10K type strain sequencing project: providing services to taxonomists for standard genome sequencing and annotation.</title>
        <authorList>
            <consortium name="The Broad Institute Genomics Platform"/>
            <consortium name="The Broad Institute Genome Sequencing Center for Infectious Disease"/>
            <person name="Wu L."/>
            <person name="Ma J."/>
        </authorList>
    </citation>
    <scope>NUCLEOTIDE SEQUENCE [LARGE SCALE GENOMIC DNA]</scope>
    <source>
        <strain evidence="2">CGMCC 1.10832</strain>
    </source>
</reference>
<gene>
    <name evidence="1" type="ORF">GCM10011506_47110</name>
</gene>